<feature type="domain" description="M23ase beta-sheet core" evidence="2">
    <location>
        <begin position="62"/>
        <end position="152"/>
    </location>
</feature>
<dbReference type="EMBL" id="CP026923">
    <property type="protein sequence ID" value="AVG23589.1"/>
    <property type="molecule type" value="Genomic_DNA"/>
</dbReference>
<dbReference type="Pfam" id="PF01551">
    <property type="entry name" value="Peptidase_M23"/>
    <property type="match status" value="1"/>
</dbReference>
<evidence type="ECO:0000259" key="2">
    <source>
        <dbReference type="Pfam" id="PF01551"/>
    </source>
</evidence>
<dbReference type="InterPro" id="IPR016047">
    <property type="entry name" value="M23ase_b-sheet_dom"/>
</dbReference>
<sequence>MDSCVGTTMPWPDNPGMIRPLLTAVLIASLVAPPPAVWTWPVATEKEVVRDFDAPESEWGPGHRGLDLRASVGTVVVAPVSGRIHFTGDVVNRAVVTIRTASGWLVSMEPVRVDGEVGSRVRAGQRIGRVAPGHCPGGCLHIGLRVEGEYRSPARELGILRRARLLPFTNSGYTADGNYPKGGLASGTTHRLSHRLSHRAGYARG</sequence>
<dbReference type="Gene3D" id="2.70.70.10">
    <property type="entry name" value="Glucose Permease (Domain IIA)"/>
    <property type="match status" value="1"/>
</dbReference>
<gene>
    <name evidence="3" type="ORF">C3B54_11604</name>
</gene>
<evidence type="ECO:0000256" key="1">
    <source>
        <dbReference type="SAM" id="MobiDB-lite"/>
    </source>
</evidence>
<reference evidence="3 4" key="1">
    <citation type="submission" date="2018-02" db="EMBL/GenBank/DDBJ databases">
        <title>Complete genome of the streamlined marine actinobacterium Pontimonas salivibrio CL-TW6 adapted to coastal planktonic lifestype.</title>
        <authorList>
            <person name="Cho B.C."/>
            <person name="Hardies S.C."/>
            <person name="Jang G.I."/>
            <person name="Hwang C.Y."/>
        </authorList>
    </citation>
    <scope>NUCLEOTIDE SEQUENCE [LARGE SCALE GENOMIC DNA]</scope>
    <source>
        <strain evidence="3 4">CL-TW6</strain>
    </source>
</reference>
<accession>A0A2L2BPK0</accession>
<dbReference type="CDD" id="cd12797">
    <property type="entry name" value="M23_peptidase"/>
    <property type="match status" value="1"/>
</dbReference>
<dbReference type="InterPro" id="IPR011055">
    <property type="entry name" value="Dup_hybrid_motif"/>
</dbReference>
<proteinExistence type="predicted"/>
<organism evidence="3 4">
    <name type="scientific">Pontimonas salivibrio</name>
    <dbReference type="NCBI Taxonomy" id="1159327"/>
    <lineage>
        <taxon>Bacteria</taxon>
        <taxon>Bacillati</taxon>
        <taxon>Actinomycetota</taxon>
        <taxon>Actinomycetes</taxon>
        <taxon>Micrococcales</taxon>
        <taxon>Microbacteriaceae</taxon>
        <taxon>Pontimonas</taxon>
    </lineage>
</organism>
<dbReference type="SUPFAM" id="SSF51261">
    <property type="entry name" value="Duplicated hybrid motif"/>
    <property type="match status" value="1"/>
</dbReference>
<feature type="region of interest" description="Disordered" evidence="1">
    <location>
        <begin position="184"/>
        <end position="205"/>
    </location>
</feature>
<dbReference type="Proteomes" id="UP000243077">
    <property type="component" value="Chromosome"/>
</dbReference>
<keyword evidence="4" id="KW-1185">Reference proteome</keyword>
<protein>
    <submittedName>
        <fullName evidence="3">M23 peptidase</fullName>
    </submittedName>
</protein>
<evidence type="ECO:0000313" key="4">
    <source>
        <dbReference type="Proteomes" id="UP000243077"/>
    </source>
</evidence>
<name>A0A2L2BPK0_9MICO</name>
<dbReference type="KEGG" id="psai:C3B54_11604"/>
<dbReference type="AlphaFoldDB" id="A0A2L2BPK0"/>
<evidence type="ECO:0000313" key="3">
    <source>
        <dbReference type="EMBL" id="AVG23589.1"/>
    </source>
</evidence>